<dbReference type="PROSITE" id="PS51326">
    <property type="entry name" value="AVIDIN_2"/>
    <property type="match status" value="1"/>
</dbReference>
<dbReference type="GO" id="GO:0005576">
    <property type="term" value="C:extracellular region"/>
    <property type="evidence" value="ECO:0007669"/>
    <property type="project" value="UniProtKB-SubCell"/>
</dbReference>
<dbReference type="Gene3D" id="2.40.128.30">
    <property type="entry name" value="Avidin-like"/>
    <property type="match status" value="1"/>
</dbReference>
<dbReference type="Pfam" id="PF01382">
    <property type="entry name" value="Avidin"/>
    <property type="match status" value="1"/>
</dbReference>
<keyword evidence="3 4" id="KW-0732">Signal</keyword>
<evidence type="ECO:0000256" key="2">
    <source>
        <dbReference type="ARBA" id="ARBA00022525"/>
    </source>
</evidence>
<keyword evidence="8" id="KW-1185">Reference proteome</keyword>
<evidence type="ECO:0000313" key="5">
    <source>
        <dbReference type="EMBL" id="MBB4193186.1"/>
    </source>
</evidence>
<reference evidence="5 8" key="2">
    <citation type="submission" date="2020-08" db="EMBL/GenBank/DDBJ databases">
        <title>Genomic Encyclopedia of Type Strains, Phase IV (KMG-V): Genome sequencing to study the core and pangenomes of soil and plant-associated prokaryotes.</title>
        <authorList>
            <person name="Whitman W."/>
        </authorList>
    </citation>
    <scope>NUCLEOTIDE SEQUENCE [LARGE SCALE GENOMIC DNA]</scope>
    <source>
        <strain evidence="5 8">SEMIA 4074</strain>
    </source>
</reference>
<protein>
    <submittedName>
        <fullName evidence="6">Avidin family protein</fullName>
    </submittedName>
</protein>
<name>A0A1C3YA67_9HYPH</name>
<dbReference type="Proteomes" id="UP000524492">
    <property type="component" value="Unassembled WGS sequence"/>
</dbReference>
<dbReference type="InterPro" id="IPR005468">
    <property type="entry name" value="Avidin/str"/>
</dbReference>
<sequence>MIRTNAVAALVFAVATSALAFDASNFKDFSSIASASSSWQNQSGSTMIIQVDSFGNVSGQYVNRAQGTGCQNSPYPLTGRVNGTFIAFSVGWNNSTENCNSATGWTGYAQVNGNNTEIVTSWNLAYEGGSGPAIEQGQDTFQYVPTTENKSLLKD</sequence>
<gene>
    <name evidence="6" type="ORF">GA0061105_11669</name>
    <name evidence="5" type="ORF">GGD53_003350</name>
</gene>
<dbReference type="AlphaFoldDB" id="A0A1C3YA67"/>
<dbReference type="EMBL" id="FMAJ01000016">
    <property type="protein sequence ID" value="SCB61265.1"/>
    <property type="molecule type" value="Genomic_DNA"/>
</dbReference>
<dbReference type="GeneID" id="45960388"/>
<reference evidence="6 7" key="1">
    <citation type="submission" date="2016-08" db="EMBL/GenBank/DDBJ databases">
        <authorList>
            <person name="Seilhamer J.J."/>
        </authorList>
    </citation>
    <scope>NUCLEOTIDE SEQUENCE [LARGE SCALE GENOMIC DNA]</scope>
    <source>
        <strain evidence="6 7">HBR26</strain>
    </source>
</reference>
<accession>A0A1C3YA67</accession>
<organism evidence="6 7">
    <name type="scientific">Rhizobium aethiopicum</name>
    <dbReference type="NCBI Taxonomy" id="1138170"/>
    <lineage>
        <taxon>Bacteria</taxon>
        <taxon>Pseudomonadati</taxon>
        <taxon>Pseudomonadota</taxon>
        <taxon>Alphaproteobacteria</taxon>
        <taxon>Hyphomicrobiales</taxon>
        <taxon>Rhizobiaceae</taxon>
        <taxon>Rhizobium/Agrobacterium group</taxon>
        <taxon>Rhizobium</taxon>
    </lineage>
</organism>
<dbReference type="Proteomes" id="UP000198723">
    <property type="component" value="Unassembled WGS sequence"/>
</dbReference>
<feature type="signal peptide" evidence="4">
    <location>
        <begin position="1"/>
        <end position="20"/>
    </location>
</feature>
<evidence type="ECO:0000256" key="1">
    <source>
        <dbReference type="ARBA" id="ARBA00004613"/>
    </source>
</evidence>
<evidence type="ECO:0000313" key="7">
    <source>
        <dbReference type="Proteomes" id="UP000198723"/>
    </source>
</evidence>
<evidence type="ECO:0000313" key="8">
    <source>
        <dbReference type="Proteomes" id="UP000524492"/>
    </source>
</evidence>
<dbReference type="SMR" id="A0A1C3YA67"/>
<evidence type="ECO:0000313" key="6">
    <source>
        <dbReference type="EMBL" id="SCB61265.1"/>
    </source>
</evidence>
<proteinExistence type="predicted"/>
<comment type="subcellular location">
    <subcellularLocation>
        <location evidence="1">Secreted</location>
    </subcellularLocation>
</comment>
<dbReference type="SUPFAM" id="SSF50876">
    <property type="entry name" value="Avidin/streptavidin"/>
    <property type="match status" value="1"/>
</dbReference>
<evidence type="ECO:0000256" key="3">
    <source>
        <dbReference type="ARBA" id="ARBA00022729"/>
    </source>
</evidence>
<dbReference type="EMBL" id="JACIFV010000011">
    <property type="protein sequence ID" value="MBB4193186.1"/>
    <property type="molecule type" value="Genomic_DNA"/>
</dbReference>
<evidence type="ECO:0000256" key="4">
    <source>
        <dbReference type="SAM" id="SignalP"/>
    </source>
</evidence>
<keyword evidence="2" id="KW-0964">Secreted</keyword>
<dbReference type="InterPro" id="IPR036896">
    <property type="entry name" value="Avidin-like_sf"/>
</dbReference>
<dbReference type="GO" id="GO:0009374">
    <property type="term" value="F:biotin binding"/>
    <property type="evidence" value="ECO:0007669"/>
    <property type="project" value="InterPro"/>
</dbReference>
<dbReference type="RefSeq" id="WP_004674376.1">
    <property type="nucleotide sequence ID" value="NZ_FMAJ01000016.1"/>
</dbReference>
<feature type="chain" id="PRO_5044556374" evidence="4">
    <location>
        <begin position="21"/>
        <end position="155"/>
    </location>
</feature>